<protein>
    <submittedName>
        <fullName evidence="4">Uncharacterized protein</fullName>
    </submittedName>
</protein>
<proteinExistence type="predicted"/>
<keyword evidence="3" id="KW-1133">Transmembrane helix</keyword>
<evidence type="ECO:0000256" key="2">
    <source>
        <dbReference type="SAM" id="MobiDB-lite"/>
    </source>
</evidence>
<keyword evidence="5" id="KW-1185">Reference proteome</keyword>
<comment type="caution">
    <text evidence="4">The sequence shown here is derived from an EMBL/GenBank/DDBJ whole genome shotgun (WGS) entry which is preliminary data.</text>
</comment>
<organism evidence="4 5">
    <name type="scientific">Dendrobium nobile</name>
    <name type="common">Orchid</name>
    <dbReference type="NCBI Taxonomy" id="94219"/>
    <lineage>
        <taxon>Eukaryota</taxon>
        <taxon>Viridiplantae</taxon>
        <taxon>Streptophyta</taxon>
        <taxon>Embryophyta</taxon>
        <taxon>Tracheophyta</taxon>
        <taxon>Spermatophyta</taxon>
        <taxon>Magnoliopsida</taxon>
        <taxon>Liliopsida</taxon>
        <taxon>Asparagales</taxon>
        <taxon>Orchidaceae</taxon>
        <taxon>Epidendroideae</taxon>
        <taxon>Malaxideae</taxon>
        <taxon>Dendrobiinae</taxon>
        <taxon>Dendrobium</taxon>
    </lineage>
</organism>
<feature type="coiled-coil region" evidence="1">
    <location>
        <begin position="33"/>
        <end position="102"/>
    </location>
</feature>
<name>A0A8T3C6K6_DENNO</name>
<evidence type="ECO:0000313" key="5">
    <source>
        <dbReference type="Proteomes" id="UP000829196"/>
    </source>
</evidence>
<reference evidence="4" key="1">
    <citation type="journal article" date="2022" name="Front. Genet.">
        <title>Chromosome-Scale Assembly of the Dendrobium nobile Genome Provides Insights Into the Molecular Mechanism of the Biosynthesis of the Medicinal Active Ingredient of Dendrobium.</title>
        <authorList>
            <person name="Xu Q."/>
            <person name="Niu S.-C."/>
            <person name="Li K.-L."/>
            <person name="Zheng P.-J."/>
            <person name="Zhang X.-J."/>
            <person name="Jia Y."/>
            <person name="Liu Y."/>
            <person name="Niu Y.-X."/>
            <person name="Yu L.-H."/>
            <person name="Chen D.-F."/>
            <person name="Zhang G.-Q."/>
        </authorList>
    </citation>
    <scope>NUCLEOTIDE SEQUENCE</scope>
    <source>
        <tissue evidence="4">Leaf</tissue>
    </source>
</reference>
<dbReference type="Proteomes" id="UP000829196">
    <property type="component" value="Unassembled WGS sequence"/>
</dbReference>
<keyword evidence="3" id="KW-0812">Transmembrane</keyword>
<gene>
    <name evidence="4" type="ORF">KFK09_004614</name>
</gene>
<feature type="transmembrane region" description="Helical" evidence="3">
    <location>
        <begin position="112"/>
        <end position="130"/>
    </location>
</feature>
<evidence type="ECO:0000313" key="4">
    <source>
        <dbReference type="EMBL" id="KAI0525221.1"/>
    </source>
</evidence>
<feature type="compositionally biased region" description="Low complexity" evidence="2">
    <location>
        <begin position="8"/>
        <end position="21"/>
    </location>
</feature>
<dbReference type="SMR" id="A0A8T3C6K6"/>
<keyword evidence="1" id="KW-0175">Coiled coil</keyword>
<evidence type="ECO:0000256" key="3">
    <source>
        <dbReference type="SAM" id="Phobius"/>
    </source>
</evidence>
<accession>A0A8T3C6K6</accession>
<feature type="region of interest" description="Disordered" evidence="2">
    <location>
        <begin position="1"/>
        <end position="24"/>
    </location>
</feature>
<keyword evidence="3" id="KW-0472">Membrane</keyword>
<sequence>MDKKKNVTASAATGSSRSTPSVGSEAIKNLKTLIQLVDEVEELRRENEQLRHQLVAATEIIESLTARVKAAETRLLAAIREKAEKKMELAELKEKLGAIETADSHHGRWKKWLYPATATFLAFSAAVVICKSWR</sequence>
<dbReference type="AlphaFoldDB" id="A0A8T3C6K6"/>
<dbReference type="EMBL" id="JAGYWB010000004">
    <property type="protein sequence ID" value="KAI0525221.1"/>
    <property type="molecule type" value="Genomic_DNA"/>
</dbReference>
<evidence type="ECO:0000256" key="1">
    <source>
        <dbReference type="SAM" id="Coils"/>
    </source>
</evidence>